<accession>A0A084VVN1</accession>
<evidence type="ECO:0000313" key="2">
    <source>
        <dbReference type="EnsemblMetazoa" id="ASIC009605-PA"/>
    </source>
</evidence>
<reference evidence="1 3" key="1">
    <citation type="journal article" date="2014" name="BMC Genomics">
        <title>Genome sequence of Anopheles sinensis provides insight into genetics basis of mosquito competence for malaria parasites.</title>
        <authorList>
            <person name="Zhou D."/>
            <person name="Zhang D."/>
            <person name="Ding G."/>
            <person name="Shi L."/>
            <person name="Hou Q."/>
            <person name="Ye Y."/>
            <person name="Xu Y."/>
            <person name="Zhou H."/>
            <person name="Xiong C."/>
            <person name="Li S."/>
            <person name="Yu J."/>
            <person name="Hong S."/>
            <person name="Yu X."/>
            <person name="Zou P."/>
            <person name="Chen C."/>
            <person name="Chang X."/>
            <person name="Wang W."/>
            <person name="Lv Y."/>
            <person name="Sun Y."/>
            <person name="Ma L."/>
            <person name="Shen B."/>
            <person name="Zhu C."/>
        </authorList>
    </citation>
    <scope>NUCLEOTIDE SEQUENCE [LARGE SCALE GENOMIC DNA]</scope>
</reference>
<dbReference type="EMBL" id="ATLV01017198">
    <property type="status" value="NOT_ANNOTATED_CDS"/>
    <property type="molecule type" value="Genomic_DNA"/>
</dbReference>
<dbReference type="Proteomes" id="UP000030765">
    <property type="component" value="Unassembled WGS sequence"/>
</dbReference>
<proteinExistence type="predicted"/>
<evidence type="ECO:0000313" key="1">
    <source>
        <dbReference type="EMBL" id="KFB42025.1"/>
    </source>
</evidence>
<reference evidence="2" key="2">
    <citation type="submission" date="2020-05" db="UniProtKB">
        <authorList>
            <consortium name="EnsemblMetazoa"/>
        </authorList>
    </citation>
    <scope>IDENTIFICATION</scope>
</reference>
<gene>
    <name evidence="1" type="ORF">ZHAS_00009605</name>
</gene>
<dbReference type="VEuPathDB" id="VectorBase:ASIC009605"/>
<evidence type="ECO:0000313" key="3">
    <source>
        <dbReference type="Proteomes" id="UP000030765"/>
    </source>
</evidence>
<dbReference type="EMBL" id="KE525157">
    <property type="protein sequence ID" value="KFB42025.1"/>
    <property type="molecule type" value="Genomic_DNA"/>
</dbReference>
<keyword evidence="3" id="KW-1185">Reference proteome</keyword>
<dbReference type="VEuPathDB" id="VectorBase:ASIS007999"/>
<name>A0A084VVN1_ANOSI</name>
<dbReference type="AlphaFoldDB" id="A0A084VVN1"/>
<protein>
    <submittedName>
        <fullName evidence="1 2">Modular polyketide synthase (ISS)</fullName>
    </submittedName>
</protein>
<organism evidence="1">
    <name type="scientific">Anopheles sinensis</name>
    <name type="common">Mosquito</name>
    <dbReference type="NCBI Taxonomy" id="74873"/>
    <lineage>
        <taxon>Eukaryota</taxon>
        <taxon>Metazoa</taxon>
        <taxon>Ecdysozoa</taxon>
        <taxon>Arthropoda</taxon>
        <taxon>Hexapoda</taxon>
        <taxon>Insecta</taxon>
        <taxon>Pterygota</taxon>
        <taxon>Neoptera</taxon>
        <taxon>Endopterygota</taxon>
        <taxon>Diptera</taxon>
        <taxon>Nematocera</taxon>
        <taxon>Culicoidea</taxon>
        <taxon>Culicidae</taxon>
        <taxon>Anophelinae</taxon>
        <taxon>Anopheles</taxon>
    </lineage>
</organism>
<dbReference type="EnsemblMetazoa" id="ASIC009605-RA">
    <property type="protein sequence ID" value="ASIC009605-PA"/>
    <property type="gene ID" value="ASIC009605"/>
</dbReference>
<sequence>MYLSRDSRCRRRSSSLLLSIPCSPRPFACCPCRPKHVFAADRLLRSKRQQCQTSWVYLGLGVGARKRTGISAACSGAEFGRDDIARAAVVVVPARRPIRRSIEFGYIPLPTIDTTVVLACVRRVASSSASSARALLRPPFRVTRSRVGVQDKTPGQLWPTLYVCTKPRTTLLYANSRTTQSQCCRCSQ</sequence>